<evidence type="ECO:0000313" key="2">
    <source>
        <dbReference type="Proteomes" id="UP000805193"/>
    </source>
</evidence>
<gene>
    <name evidence="1" type="ORF">HPB47_011115</name>
</gene>
<organism evidence="1 2">
    <name type="scientific">Ixodes persulcatus</name>
    <name type="common">Taiga tick</name>
    <dbReference type="NCBI Taxonomy" id="34615"/>
    <lineage>
        <taxon>Eukaryota</taxon>
        <taxon>Metazoa</taxon>
        <taxon>Ecdysozoa</taxon>
        <taxon>Arthropoda</taxon>
        <taxon>Chelicerata</taxon>
        <taxon>Arachnida</taxon>
        <taxon>Acari</taxon>
        <taxon>Parasitiformes</taxon>
        <taxon>Ixodida</taxon>
        <taxon>Ixodoidea</taxon>
        <taxon>Ixodidae</taxon>
        <taxon>Ixodinae</taxon>
        <taxon>Ixodes</taxon>
    </lineage>
</organism>
<sequence>MGSSGPVVGESAASAELVTLLNTLVAKVDNLTAEVKSLKAENASMKNELSKTNALLSKRSDAVNANVANQLGGSLEAAQRGPNYSEVAQRHVEVPRRGAPPAQRFGPSTHRYTAPPADVQPTGLPNGSDSTSRLPSSEAGWTRVGRLGNRDALVGANKSTKIATVARGPVKKTLFVSRLHPDTSSDDITNLLSGVVTDKELTCTRLKSKYSSYASFHISVSAVNFDRINDPSVWPEGCLFRLFRGTLRNDEPAHSSDE</sequence>
<name>A0AC60NXF5_IXOPE</name>
<reference evidence="1 2" key="1">
    <citation type="journal article" date="2020" name="Cell">
        <title>Large-Scale Comparative Analyses of Tick Genomes Elucidate Their Genetic Diversity and Vector Capacities.</title>
        <authorList>
            <consortium name="Tick Genome and Microbiome Consortium (TIGMIC)"/>
            <person name="Jia N."/>
            <person name="Wang J."/>
            <person name="Shi W."/>
            <person name="Du L."/>
            <person name="Sun Y."/>
            <person name="Zhan W."/>
            <person name="Jiang J.F."/>
            <person name="Wang Q."/>
            <person name="Zhang B."/>
            <person name="Ji P."/>
            <person name="Bell-Sakyi L."/>
            <person name="Cui X.M."/>
            <person name="Yuan T.T."/>
            <person name="Jiang B.G."/>
            <person name="Yang W.F."/>
            <person name="Lam T.T."/>
            <person name="Chang Q.C."/>
            <person name="Ding S.J."/>
            <person name="Wang X.J."/>
            <person name="Zhu J.G."/>
            <person name="Ruan X.D."/>
            <person name="Zhao L."/>
            <person name="Wei J.T."/>
            <person name="Ye R.Z."/>
            <person name="Que T.C."/>
            <person name="Du C.H."/>
            <person name="Zhou Y.H."/>
            <person name="Cheng J.X."/>
            <person name="Dai P.F."/>
            <person name="Guo W.B."/>
            <person name="Han X.H."/>
            <person name="Huang E.J."/>
            <person name="Li L.F."/>
            <person name="Wei W."/>
            <person name="Gao Y.C."/>
            <person name="Liu J.Z."/>
            <person name="Shao H.Z."/>
            <person name="Wang X."/>
            <person name="Wang C.C."/>
            <person name="Yang T.C."/>
            <person name="Huo Q.B."/>
            <person name="Li W."/>
            <person name="Chen H.Y."/>
            <person name="Chen S.E."/>
            <person name="Zhou L.G."/>
            <person name="Ni X.B."/>
            <person name="Tian J.H."/>
            <person name="Sheng Y."/>
            <person name="Liu T."/>
            <person name="Pan Y.S."/>
            <person name="Xia L.Y."/>
            <person name="Li J."/>
            <person name="Zhao F."/>
            <person name="Cao W.C."/>
        </authorList>
    </citation>
    <scope>NUCLEOTIDE SEQUENCE [LARGE SCALE GENOMIC DNA]</scope>
    <source>
        <strain evidence="1">Iper-2018</strain>
    </source>
</reference>
<accession>A0AC60NXF5</accession>
<dbReference type="EMBL" id="JABSTQ010011406">
    <property type="protein sequence ID" value="KAG0411753.1"/>
    <property type="molecule type" value="Genomic_DNA"/>
</dbReference>
<comment type="caution">
    <text evidence="1">The sequence shown here is derived from an EMBL/GenBank/DDBJ whole genome shotgun (WGS) entry which is preliminary data.</text>
</comment>
<proteinExistence type="predicted"/>
<protein>
    <submittedName>
        <fullName evidence="1">Uncharacterized protein</fullName>
    </submittedName>
</protein>
<keyword evidence="2" id="KW-1185">Reference proteome</keyword>
<dbReference type="Proteomes" id="UP000805193">
    <property type="component" value="Unassembled WGS sequence"/>
</dbReference>
<evidence type="ECO:0000313" key="1">
    <source>
        <dbReference type="EMBL" id="KAG0411753.1"/>
    </source>
</evidence>